<feature type="transmembrane region" description="Helical" evidence="16">
    <location>
        <begin position="507"/>
        <end position="528"/>
    </location>
</feature>
<keyword evidence="10 16" id="KW-0472">Membrane</keyword>
<feature type="transmembrane region" description="Helical" evidence="16">
    <location>
        <begin position="548"/>
        <end position="568"/>
    </location>
</feature>
<dbReference type="GO" id="GO:0031902">
    <property type="term" value="C:late endosome membrane"/>
    <property type="evidence" value="ECO:0007669"/>
    <property type="project" value="UniProtKB-SubCell"/>
</dbReference>
<accession>A0A6A4XFL0</accession>
<keyword evidence="3" id="KW-0813">Transport</keyword>
<organism evidence="18 19">
    <name type="scientific">Amphibalanus amphitrite</name>
    <name type="common">Striped barnacle</name>
    <name type="synonym">Balanus amphitrite</name>
    <dbReference type="NCBI Taxonomy" id="1232801"/>
    <lineage>
        <taxon>Eukaryota</taxon>
        <taxon>Metazoa</taxon>
        <taxon>Ecdysozoa</taxon>
        <taxon>Arthropoda</taxon>
        <taxon>Crustacea</taxon>
        <taxon>Multicrustacea</taxon>
        <taxon>Cirripedia</taxon>
        <taxon>Thoracica</taxon>
        <taxon>Thoracicalcarea</taxon>
        <taxon>Balanomorpha</taxon>
        <taxon>Balanoidea</taxon>
        <taxon>Balanidae</taxon>
        <taxon>Amphibalaninae</taxon>
        <taxon>Amphibalanus</taxon>
    </lineage>
</organism>
<evidence type="ECO:0000256" key="12">
    <source>
        <dbReference type="ARBA" id="ARBA00023180"/>
    </source>
</evidence>
<keyword evidence="5" id="KW-0479">Metal-binding</keyword>
<keyword evidence="4 16" id="KW-0812">Transmembrane</keyword>
<dbReference type="GO" id="GO:0015179">
    <property type="term" value="F:L-amino acid transmembrane transporter activity"/>
    <property type="evidence" value="ECO:0007669"/>
    <property type="project" value="TreeGrafter"/>
</dbReference>
<feature type="transmembrane region" description="Helical" evidence="16">
    <location>
        <begin position="607"/>
        <end position="627"/>
    </location>
</feature>
<keyword evidence="9" id="KW-0915">Sodium</keyword>
<dbReference type="OrthoDB" id="294730at2759"/>
<name>A0A6A4XFL0_AMPAM</name>
<keyword evidence="11" id="KW-1015">Disulfide bond</keyword>
<dbReference type="PANTHER" id="PTHR22950">
    <property type="entry name" value="AMINO ACID TRANSPORTER"/>
    <property type="match status" value="1"/>
</dbReference>
<feature type="domain" description="Amino acid transporter transmembrane" evidence="17">
    <location>
        <begin position="195"/>
        <end position="312"/>
    </location>
</feature>
<evidence type="ECO:0000256" key="16">
    <source>
        <dbReference type="SAM" id="Phobius"/>
    </source>
</evidence>
<dbReference type="PANTHER" id="PTHR22950:SF244">
    <property type="entry name" value="NEUTRAL AMINO ACID TRANSPORTER 9"/>
    <property type="match status" value="1"/>
</dbReference>
<evidence type="ECO:0000256" key="13">
    <source>
        <dbReference type="ARBA" id="ARBA00023228"/>
    </source>
</evidence>
<evidence type="ECO:0000256" key="3">
    <source>
        <dbReference type="ARBA" id="ARBA00022448"/>
    </source>
</evidence>
<evidence type="ECO:0000256" key="5">
    <source>
        <dbReference type="ARBA" id="ARBA00022723"/>
    </source>
</evidence>
<evidence type="ECO:0000256" key="10">
    <source>
        <dbReference type="ARBA" id="ARBA00023136"/>
    </source>
</evidence>
<reference evidence="18 19" key="1">
    <citation type="submission" date="2019-07" db="EMBL/GenBank/DDBJ databases">
        <title>Draft genome assembly of a fouling barnacle, Amphibalanus amphitrite (Darwin, 1854): The first reference genome for Thecostraca.</title>
        <authorList>
            <person name="Kim W."/>
        </authorList>
    </citation>
    <scope>NUCLEOTIDE SEQUENCE [LARGE SCALE GENOMIC DNA]</scope>
    <source>
        <strain evidence="18">SNU_AA5</strain>
        <tissue evidence="18">Soma without cirri and trophi</tissue>
    </source>
</reference>
<comment type="subcellular location">
    <subcellularLocation>
        <location evidence="1">Late endosome membrane</location>
        <topology evidence="1">Multi-pass membrane protein</topology>
    </subcellularLocation>
    <subcellularLocation>
        <location evidence="2">Lysosome membrane</location>
        <topology evidence="2">Multi-pass membrane protein</topology>
    </subcellularLocation>
</comment>
<evidence type="ECO:0000259" key="17">
    <source>
        <dbReference type="Pfam" id="PF01490"/>
    </source>
</evidence>
<feature type="transmembrane region" description="Helical" evidence="16">
    <location>
        <begin position="462"/>
        <end position="487"/>
    </location>
</feature>
<keyword evidence="7" id="KW-0029">Amino-acid transport</keyword>
<feature type="transmembrane region" description="Helical" evidence="16">
    <location>
        <begin position="271"/>
        <end position="294"/>
    </location>
</feature>
<feature type="transmembrane region" description="Helical" evidence="16">
    <location>
        <begin position="385"/>
        <end position="408"/>
    </location>
</feature>
<evidence type="ECO:0000256" key="6">
    <source>
        <dbReference type="ARBA" id="ARBA00022753"/>
    </source>
</evidence>
<feature type="transmembrane region" description="Helical" evidence="16">
    <location>
        <begin position="223"/>
        <end position="245"/>
    </location>
</feature>
<evidence type="ECO:0000256" key="11">
    <source>
        <dbReference type="ARBA" id="ARBA00023157"/>
    </source>
</evidence>
<dbReference type="GO" id="GO:0046872">
    <property type="term" value="F:metal ion binding"/>
    <property type="evidence" value="ECO:0007669"/>
    <property type="project" value="UniProtKB-KW"/>
</dbReference>
<keyword evidence="13" id="KW-0458">Lysosome</keyword>
<feature type="region of interest" description="Disordered" evidence="15">
    <location>
        <begin position="1"/>
        <end position="113"/>
    </location>
</feature>
<dbReference type="EMBL" id="VIIS01000096">
    <property type="protein sequence ID" value="KAF0313381.1"/>
    <property type="molecule type" value="Genomic_DNA"/>
</dbReference>
<feature type="transmembrane region" description="Helical" evidence="16">
    <location>
        <begin position="428"/>
        <end position="450"/>
    </location>
</feature>
<gene>
    <name evidence="18" type="primary">slc38a9</name>
    <name evidence="18" type="ORF">FJT64_016092</name>
</gene>
<sequence length="630" mass="70874">MSKRATERTPLLKPPSGKLGSGTDLSASAIRRPPRPDRGNASDVEGRPSVRRQPRRKLASESDASRSAALGGAKLSQRGGATTGSESESERPRRPYHYHQVPGTHRFRHDSGAEASDTEVATFNRFNYISKVMGGSSGRLTRRNSDTGSEAEGETVTWEPPHFTIPDHLIPAEFFIPYRPFAHAPRPGEESKNSSVVTIFAIWNTMMGTSILSMPWLVEQSGFISSIGTFILMAIVCTFTAFRVLTMQKRLRIPPPTHDFQNIMRDVLSKYWEYFGIIFSVLVLVGAMLVYWVLMTNFLYKSVDYFYDLAIGNFSKYDINTTVINGAYCPEDVIVPAVDETVELTAASDSFYDKLWNTQTAPLFLIVLLYPLLNIKSPTFFTKFTGMGTISVLYMLIFVTTKSAQFGIHVSFSDSTAYDYVQLFRPNFPVAMGTLSLAMFIHNCVCRIMESNEHQEKNVRDLFIAYFLVFITYLYIGLLFFMAWPFAKTCIQDNFLDNFLGTDPMSLVARMFLFFQMCTVFPLLGFMIRAQLMTFIFGTTYPGPGRVLLLNTFVVLACVLVAVFYPHIGQLLRFSGAFCGMAWIFTFPCVTYMVGAYRRGQLRWPGALLHSALIVLGVVNLVLQFVVKTD</sequence>
<evidence type="ECO:0000256" key="2">
    <source>
        <dbReference type="ARBA" id="ARBA00004155"/>
    </source>
</evidence>
<feature type="domain" description="Amino acid transporter transmembrane" evidence="17">
    <location>
        <begin position="349"/>
        <end position="597"/>
    </location>
</feature>
<keyword evidence="19" id="KW-1185">Reference proteome</keyword>
<evidence type="ECO:0000256" key="1">
    <source>
        <dbReference type="ARBA" id="ARBA00004107"/>
    </source>
</evidence>
<protein>
    <submittedName>
        <fullName evidence="18">Sodium-coupled neutral amino acid transporter 9</fullName>
    </submittedName>
</protein>
<evidence type="ECO:0000313" key="18">
    <source>
        <dbReference type="EMBL" id="KAF0313381.1"/>
    </source>
</evidence>
<evidence type="ECO:0000256" key="7">
    <source>
        <dbReference type="ARBA" id="ARBA00022970"/>
    </source>
</evidence>
<feature type="transmembrane region" description="Helical" evidence="16">
    <location>
        <begin position="574"/>
        <end position="595"/>
    </location>
</feature>
<dbReference type="Proteomes" id="UP000440578">
    <property type="component" value="Unassembled WGS sequence"/>
</dbReference>
<dbReference type="AlphaFoldDB" id="A0A6A4XFL0"/>
<feature type="region of interest" description="Disordered" evidence="15">
    <location>
        <begin position="137"/>
        <end position="158"/>
    </location>
</feature>
<feature type="transmembrane region" description="Helical" evidence="16">
    <location>
        <begin position="355"/>
        <end position="373"/>
    </location>
</feature>
<comment type="caution">
    <text evidence="18">The sequence shown here is derived from an EMBL/GenBank/DDBJ whole genome shotgun (WGS) entry which is preliminary data.</text>
</comment>
<dbReference type="InterPro" id="IPR013057">
    <property type="entry name" value="AA_transpt_TM"/>
</dbReference>
<evidence type="ECO:0000256" key="14">
    <source>
        <dbReference type="ARBA" id="ARBA00038442"/>
    </source>
</evidence>
<feature type="compositionally biased region" description="Basic and acidic residues" evidence="15">
    <location>
        <begin position="34"/>
        <end position="48"/>
    </location>
</feature>
<dbReference type="Pfam" id="PF01490">
    <property type="entry name" value="Aa_trans"/>
    <property type="match status" value="2"/>
</dbReference>
<keyword evidence="8 16" id="KW-1133">Transmembrane helix</keyword>
<dbReference type="GO" id="GO:0005765">
    <property type="term" value="C:lysosomal membrane"/>
    <property type="evidence" value="ECO:0007669"/>
    <property type="project" value="UniProtKB-SubCell"/>
</dbReference>
<evidence type="ECO:0000256" key="15">
    <source>
        <dbReference type="SAM" id="MobiDB-lite"/>
    </source>
</evidence>
<evidence type="ECO:0000256" key="8">
    <source>
        <dbReference type="ARBA" id="ARBA00022989"/>
    </source>
</evidence>
<proteinExistence type="inferred from homology"/>
<keyword evidence="12" id="KW-0325">Glycoprotein</keyword>
<feature type="transmembrane region" description="Helical" evidence="16">
    <location>
        <begin position="196"/>
        <end position="217"/>
    </location>
</feature>
<keyword evidence="6" id="KW-0967">Endosome</keyword>
<evidence type="ECO:0000256" key="9">
    <source>
        <dbReference type="ARBA" id="ARBA00023053"/>
    </source>
</evidence>
<evidence type="ECO:0000313" key="19">
    <source>
        <dbReference type="Proteomes" id="UP000440578"/>
    </source>
</evidence>
<comment type="similarity">
    <text evidence="14">Belongs to the amino acid/polyamine transporter 2 family. SLC38A9 subfamily.</text>
</comment>
<evidence type="ECO:0000256" key="4">
    <source>
        <dbReference type="ARBA" id="ARBA00022692"/>
    </source>
</evidence>